<dbReference type="InterPro" id="IPR042047">
    <property type="entry name" value="SleB_dom1"/>
</dbReference>
<name>A0ABW0YG54_9BACI</name>
<dbReference type="InterPro" id="IPR036365">
    <property type="entry name" value="PGBD-like_sf"/>
</dbReference>
<keyword evidence="4" id="KW-0378">Hydrolase</keyword>
<feature type="chain" id="PRO_5047382524" evidence="1">
    <location>
        <begin position="28"/>
        <end position="209"/>
    </location>
</feature>
<dbReference type="InterPro" id="IPR002477">
    <property type="entry name" value="Peptidoglycan-bd-like"/>
</dbReference>
<evidence type="ECO:0000313" key="4">
    <source>
        <dbReference type="EMBL" id="MFC5711408.1"/>
    </source>
</evidence>
<organism evidence="4 5">
    <name type="scientific">Thalassorhabdus alkalitolerans</name>
    <dbReference type="NCBI Taxonomy" id="2282697"/>
    <lineage>
        <taxon>Bacteria</taxon>
        <taxon>Bacillati</taxon>
        <taxon>Bacillota</taxon>
        <taxon>Bacilli</taxon>
        <taxon>Bacillales</taxon>
        <taxon>Bacillaceae</taxon>
        <taxon>Thalassorhabdus</taxon>
    </lineage>
</organism>
<dbReference type="InterPro" id="IPR036366">
    <property type="entry name" value="PGBDSf"/>
</dbReference>
<dbReference type="Pfam" id="PF01471">
    <property type="entry name" value="PG_binding_1"/>
    <property type="match status" value="1"/>
</dbReference>
<dbReference type="RefSeq" id="WP_385937598.1">
    <property type="nucleotide sequence ID" value="NZ_JBHSOZ010000002.1"/>
</dbReference>
<proteinExistence type="predicted"/>
<dbReference type="Gene3D" id="6.20.240.60">
    <property type="match status" value="1"/>
</dbReference>
<dbReference type="Pfam" id="PF07486">
    <property type="entry name" value="Hydrolase_2"/>
    <property type="match status" value="1"/>
</dbReference>
<keyword evidence="5" id="KW-1185">Reference proteome</keyword>
<protein>
    <submittedName>
        <fullName evidence="4">Cell wall hydrolase</fullName>
    </submittedName>
</protein>
<dbReference type="SUPFAM" id="SSF47090">
    <property type="entry name" value="PGBD-like"/>
    <property type="match status" value="1"/>
</dbReference>
<evidence type="ECO:0000259" key="2">
    <source>
        <dbReference type="Pfam" id="PF01471"/>
    </source>
</evidence>
<evidence type="ECO:0000313" key="5">
    <source>
        <dbReference type="Proteomes" id="UP001596142"/>
    </source>
</evidence>
<dbReference type="GO" id="GO:0016787">
    <property type="term" value="F:hydrolase activity"/>
    <property type="evidence" value="ECO:0007669"/>
    <property type="project" value="UniProtKB-KW"/>
</dbReference>
<dbReference type="Gene3D" id="1.10.101.10">
    <property type="entry name" value="PGBD-like superfamily/PGBD"/>
    <property type="match status" value="1"/>
</dbReference>
<reference evidence="5" key="1">
    <citation type="journal article" date="2019" name="Int. J. Syst. Evol. Microbiol.">
        <title>The Global Catalogue of Microorganisms (GCM) 10K type strain sequencing project: providing services to taxonomists for standard genome sequencing and annotation.</title>
        <authorList>
            <consortium name="The Broad Institute Genomics Platform"/>
            <consortium name="The Broad Institute Genome Sequencing Center for Infectious Disease"/>
            <person name="Wu L."/>
            <person name="Ma J."/>
        </authorList>
    </citation>
    <scope>NUCLEOTIDE SEQUENCE [LARGE SCALE GENOMIC DNA]</scope>
    <source>
        <strain evidence="5">CECT 7184</strain>
    </source>
</reference>
<evidence type="ECO:0000256" key="1">
    <source>
        <dbReference type="SAM" id="SignalP"/>
    </source>
</evidence>
<dbReference type="EMBL" id="JBHSOZ010000002">
    <property type="protein sequence ID" value="MFC5711408.1"/>
    <property type="molecule type" value="Genomic_DNA"/>
</dbReference>
<dbReference type="Proteomes" id="UP001596142">
    <property type="component" value="Unassembled WGS sequence"/>
</dbReference>
<dbReference type="Gene3D" id="1.10.10.2520">
    <property type="entry name" value="Cell wall hydrolase SleB, domain 1"/>
    <property type="match status" value="1"/>
</dbReference>
<gene>
    <name evidence="4" type="ORF">ACFPU1_01295</name>
</gene>
<feature type="domain" description="Cell wall hydrolase SleB" evidence="3">
    <location>
        <begin position="110"/>
        <end position="208"/>
    </location>
</feature>
<sequence>MKKRFTIVYSFLFALTFLLLTTMTEHAEAHSVLQNGSEGPAVTDLQQQLVQLDYLHTAPTGYYGPATEEAVRQFQAEFSLGVDGIAGPGTLHKLKEVKQMARVVHGEARGEPYKGQVAVAAVVKNRLHSSEFPNSVEGVIHQRNAFTAVHDGQYALTPDSTSYQAVRDAYQGWDPSKGATYYYNPAIATSEWILTRTPSHTIGKHLFAN</sequence>
<comment type="caution">
    <text evidence="4">The sequence shown here is derived from an EMBL/GenBank/DDBJ whole genome shotgun (WGS) entry which is preliminary data.</text>
</comment>
<feature type="domain" description="Peptidoglycan binding-like" evidence="2">
    <location>
        <begin position="39"/>
        <end position="94"/>
    </location>
</feature>
<dbReference type="InterPro" id="IPR011105">
    <property type="entry name" value="Cell_wall_hydrolase_SleB"/>
</dbReference>
<feature type="signal peptide" evidence="1">
    <location>
        <begin position="1"/>
        <end position="27"/>
    </location>
</feature>
<accession>A0ABW0YG54</accession>
<evidence type="ECO:0000259" key="3">
    <source>
        <dbReference type="Pfam" id="PF07486"/>
    </source>
</evidence>
<keyword evidence="1" id="KW-0732">Signal</keyword>